<dbReference type="InterPro" id="IPR036615">
    <property type="entry name" value="Mur_ligase_C_dom_sf"/>
</dbReference>
<evidence type="ECO:0000256" key="6">
    <source>
        <dbReference type="ARBA" id="ARBA00022490"/>
    </source>
</evidence>
<dbReference type="GO" id="GO:0004326">
    <property type="term" value="F:tetrahydrofolylpolyglutamate synthase activity"/>
    <property type="evidence" value="ECO:0007669"/>
    <property type="project" value="UniProtKB-EC"/>
</dbReference>
<evidence type="ECO:0000256" key="11">
    <source>
        <dbReference type="ARBA" id="ARBA00022792"/>
    </source>
</evidence>
<dbReference type="PROSITE" id="PS01012">
    <property type="entry name" value="FOLYLPOLYGLU_SYNT_2"/>
    <property type="match status" value="1"/>
</dbReference>
<organism evidence="20 21">
    <name type="scientific">Golovinomyces cichoracearum</name>
    <dbReference type="NCBI Taxonomy" id="62708"/>
    <lineage>
        <taxon>Eukaryota</taxon>
        <taxon>Fungi</taxon>
        <taxon>Dikarya</taxon>
        <taxon>Ascomycota</taxon>
        <taxon>Pezizomycotina</taxon>
        <taxon>Leotiomycetes</taxon>
        <taxon>Erysiphales</taxon>
        <taxon>Erysiphaceae</taxon>
        <taxon>Golovinomyces</taxon>
    </lineage>
</organism>
<comment type="similarity">
    <text evidence="5 17">Belongs to the folylpolyglutamate synthase family.</text>
</comment>
<feature type="binding site" evidence="18">
    <location>
        <position position="325"/>
    </location>
    <ligand>
        <name>ATP</name>
        <dbReference type="ChEBI" id="CHEBI:30616"/>
    </ligand>
</feature>
<evidence type="ECO:0000256" key="4">
    <source>
        <dbReference type="ARBA" id="ARBA00005150"/>
    </source>
</evidence>
<keyword evidence="7 17" id="KW-0554">One-carbon metabolism</keyword>
<evidence type="ECO:0000256" key="17">
    <source>
        <dbReference type="PIRNR" id="PIRNR038895"/>
    </source>
</evidence>
<dbReference type="InterPro" id="IPR001645">
    <property type="entry name" value="Folylpolyglutamate_synth"/>
</dbReference>
<dbReference type="EMBL" id="MCBQ01010038">
    <property type="protein sequence ID" value="RKF71512.1"/>
    <property type="molecule type" value="Genomic_DNA"/>
</dbReference>
<feature type="binding site" evidence="19">
    <location>
        <position position="178"/>
    </location>
    <ligand>
        <name>Mg(2+)</name>
        <dbReference type="ChEBI" id="CHEBI:18420"/>
        <label>1</label>
    </ligand>
</feature>
<feature type="binding site" evidence="19">
    <location>
        <position position="104"/>
    </location>
    <ligand>
        <name>Mg(2+)</name>
        <dbReference type="ChEBI" id="CHEBI:18420"/>
        <label>1</label>
    </ligand>
</feature>
<keyword evidence="15" id="KW-0472">Membrane</keyword>
<evidence type="ECO:0000256" key="18">
    <source>
        <dbReference type="PIRSR" id="PIRSR038895-1"/>
    </source>
</evidence>
<dbReference type="GO" id="GO:0006730">
    <property type="term" value="P:one-carbon metabolic process"/>
    <property type="evidence" value="ECO:0007669"/>
    <property type="project" value="UniProtKB-KW"/>
</dbReference>
<dbReference type="STRING" id="62708.A0A420IAB7"/>
<evidence type="ECO:0000256" key="3">
    <source>
        <dbReference type="ARBA" id="ARBA00004496"/>
    </source>
</evidence>
<evidence type="ECO:0000256" key="7">
    <source>
        <dbReference type="ARBA" id="ARBA00022563"/>
    </source>
</evidence>
<dbReference type="PANTHER" id="PTHR11136:SF5">
    <property type="entry name" value="FOLYLPOLYGLUTAMATE SYNTHASE, MITOCHONDRIAL"/>
    <property type="match status" value="1"/>
</dbReference>
<evidence type="ECO:0000256" key="8">
    <source>
        <dbReference type="ARBA" id="ARBA00022598"/>
    </source>
</evidence>
<evidence type="ECO:0000256" key="16">
    <source>
        <dbReference type="ARBA" id="ARBA00047493"/>
    </source>
</evidence>
<dbReference type="InterPro" id="IPR023600">
    <property type="entry name" value="Folylpolyglutamate_synth_euk"/>
</dbReference>
<keyword evidence="10 18" id="KW-0547">Nucleotide-binding</keyword>
<dbReference type="InterPro" id="IPR036565">
    <property type="entry name" value="Mur-like_cat_sf"/>
</dbReference>
<accession>A0A420IAB7</accession>
<dbReference type="GO" id="GO:0005524">
    <property type="term" value="F:ATP binding"/>
    <property type="evidence" value="ECO:0007669"/>
    <property type="project" value="UniProtKB-KW"/>
</dbReference>
<keyword evidence="6" id="KW-0963">Cytoplasm</keyword>
<keyword evidence="8 17" id="KW-0436">Ligase</keyword>
<evidence type="ECO:0000256" key="10">
    <source>
        <dbReference type="ARBA" id="ARBA00022741"/>
    </source>
</evidence>
<evidence type="ECO:0000256" key="12">
    <source>
        <dbReference type="ARBA" id="ARBA00022840"/>
    </source>
</evidence>
<protein>
    <recommendedName>
        <fullName evidence="17">Folylpolyglutamate synthase</fullName>
        <ecNumber evidence="17">6.3.2.17</ecNumber>
    </recommendedName>
    <alternativeName>
        <fullName evidence="17">Folylpoly-gamma-glutamate synthetase</fullName>
    </alternativeName>
    <alternativeName>
        <fullName evidence="17">Tetrahydrofolylpolyglutamate synthase</fullName>
    </alternativeName>
</protein>
<dbReference type="GO" id="GO:0005829">
    <property type="term" value="C:cytosol"/>
    <property type="evidence" value="ECO:0007669"/>
    <property type="project" value="TreeGrafter"/>
</dbReference>
<dbReference type="Gene3D" id="3.40.1190.10">
    <property type="entry name" value="Mur-like, catalytic domain"/>
    <property type="match status" value="1"/>
</dbReference>
<evidence type="ECO:0000256" key="2">
    <source>
        <dbReference type="ARBA" id="ARBA00004305"/>
    </source>
</evidence>
<dbReference type="NCBIfam" id="TIGR01499">
    <property type="entry name" value="folC"/>
    <property type="match status" value="1"/>
</dbReference>
<gene>
    <name evidence="20" type="ORF">GcM3_100018</name>
</gene>
<dbReference type="GO" id="GO:0005759">
    <property type="term" value="C:mitochondrial matrix"/>
    <property type="evidence" value="ECO:0007669"/>
    <property type="project" value="UniProtKB-SubCell"/>
</dbReference>
<dbReference type="InterPro" id="IPR018109">
    <property type="entry name" value="Folylpolyglutamate_synth_CS"/>
</dbReference>
<dbReference type="EC" id="6.3.2.17" evidence="17"/>
<evidence type="ECO:0000313" key="20">
    <source>
        <dbReference type="EMBL" id="RKF71512.1"/>
    </source>
</evidence>
<dbReference type="PIRSF" id="PIRSF038895">
    <property type="entry name" value="FPGS"/>
    <property type="match status" value="1"/>
</dbReference>
<comment type="function">
    <text evidence="17">Catalyzes conversion of folates to polyglutamate derivatives allowing concentration of folate compounds in the cell and the intracellular retention of these cofactors, which are important substrates for most of the folate-dependent enzymes that are involved in one-carbon transfer reactions involved in purine, pyrimidine and amino acid synthesis.</text>
</comment>
<feature type="binding site" evidence="18">
    <location>
        <position position="339"/>
    </location>
    <ligand>
        <name>ATP</name>
        <dbReference type="ChEBI" id="CHEBI:30616"/>
    </ligand>
</feature>
<keyword evidence="11" id="KW-0999">Mitochondrion inner membrane</keyword>
<evidence type="ECO:0000256" key="5">
    <source>
        <dbReference type="ARBA" id="ARBA00008276"/>
    </source>
</evidence>
<keyword evidence="21" id="KW-1185">Reference proteome</keyword>
<dbReference type="SUPFAM" id="SSF53623">
    <property type="entry name" value="MurD-like peptide ligases, catalytic domain"/>
    <property type="match status" value="1"/>
</dbReference>
<feature type="binding site" evidence="19">
    <location>
        <position position="206"/>
    </location>
    <ligand>
        <name>Mg(2+)</name>
        <dbReference type="ChEBI" id="CHEBI:18420"/>
        <label>1</label>
    </ligand>
</feature>
<dbReference type="UniPathway" id="UPA00850"/>
<sequence>MISQTGLISRTYNDAIELLNTLQTPHQKLKPRPDSNGNSYAESNVKLRACLLHLGYSLSDLNRLNIVHITGTKGKGSICAYVDSILNKYRLSNGLPLRVGLYTSPHLVSVRERIKIDSTTISAEKFTKYFFEVWDRLEQPSIRNGTSILIEKPVYFRYLTLLSYHIFLQEQVNTAIYEVGIGGEYDSTNIVECPLATGISTIGIDHTSLLGNTLSSIAWNKAGILKKNCPNYYVDQKPEALAVICERAEERQVKSSQNVKILPQLEKVKIQPTAKFQQRNATLAIYLSHTALQKLDPNYNYSLSTSAPLPSFFVDGLEQVIWRGRCEKIVEKSLTWYLDGAHNSISMKVALKWFAKESIGELHGAEPIIGRRILIFNQQGRRDSFSLLEDLHREAVTRKISFDHVIFCPTEPEECDERKDCINLSIDRELIYGMVQQKQFAEMWKSLDHQEAQVYVLRSLEKSIKFTRDLSMNPNEKYHVLITGSVHLVGRALGILEGVESL</sequence>
<dbReference type="SUPFAM" id="SSF53244">
    <property type="entry name" value="MurD-like peptide ligases, peptide-binding domain"/>
    <property type="match status" value="1"/>
</dbReference>
<keyword evidence="9 19" id="KW-0479">Metal-binding</keyword>
<comment type="caution">
    <text evidence="20">The sequence shown here is derived from an EMBL/GenBank/DDBJ whole genome shotgun (WGS) entry which is preliminary data.</text>
</comment>
<keyword evidence="12 18" id="KW-0067">ATP-binding</keyword>
<comment type="subcellular location">
    <subcellularLocation>
        <location evidence="3">Cytoplasm</location>
    </subcellularLocation>
    <subcellularLocation>
        <location evidence="1">Mitochondrion inner membrane</location>
    </subcellularLocation>
    <subcellularLocation>
        <location evidence="2">Mitochondrion matrix</location>
    </subcellularLocation>
</comment>
<evidence type="ECO:0000256" key="15">
    <source>
        <dbReference type="ARBA" id="ARBA00023136"/>
    </source>
</evidence>
<evidence type="ECO:0000256" key="19">
    <source>
        <dbReference type="PIRSR" id="PIRSR038895-2"/>
    </source>
</evidence>
<dbReference type="PANTHER" id="PTHR11136">
    <property type="entry name" value="FOLYLPOLYGLUTAMATE SYNTHASE-RELATED"/>
    <property type="match status" value="1"/>
</dbReference>
<evidence type="ECO:0000313" key="21">
    <source>
        <dbReference type="Proteomes" id="UP000283383"/>
    </source>
</evidence>
<dbReference type="AlphaFoldDB" id="A0A420IAB7"/>
<comment type="cofactor">
    <cofactor evidence="17">
        <name>a monovalent cation</name>
        <dbReference type="ChEBI" id="CHEBI:60242"/>
    </cofactor>
    <text evidence="17">A monovalent cation.</text>
</comment>
<proteinExistence type="inferred from homology"/>
<keyword evidence="14" id="KW-0496">Mitochondrion</keyword>
<keyword evidence="13 19" id="KW-0460">Magnesium</keyword>
<evidence type="ECO:0000256" key="14">
    <source>
        <dbReference type="ARBA" id="ARBA00023128"/>
    </source>
</evidence>
<name>A0A420IAB7_9PEZI</name>
<dbReference type="GO" id="GO:0046872">
    <property type="term" value="F:metal ion binding"/>
    <property type="evidence" value="ECO:0007669"/>
    <property type="project" value="UniProtKB-KW"/>
</dbReference>
<dbReference type="Gene3D" id="3.90.190.20">
    <property type="entry name" value="Mur ligase, C-terminal domain"/>
    <property type="match status" value="1"/>
</dbReference>
<evidence type="ECO:0000256" key="13">
    <source>
        <dbReference type="ARBA" id="ARBA00022842"/>
    </source>
</evidence>
<dbReference type="GO" id="GO:0005743">
    <property type="term" value="C:mitochondrial inner membrane"/>
    <property type="evidence" value="ECO:0007669"/>
    <property type="project" value="UniProtKB-SubCell"/>
</dbReference>
<reference evidence="20 21" key="1">
    <citation type="journal article" date="2018" name="BMC Genomics">
        <title>Comparative genome analyses reveal sequence features reflecting distinct modes of host-adaptation between dicot and monocot powdery mildew.</title>
        <authorList>
            <person name="Wu Y."/>
            <person name="Ma X."/>
            <person name="Pan Z."/>
            <person name="Kale S.D."/>
            <person name="Song Y."/>
            <person name="King H."/>
            <person name="Zhang Q."/>
            <person name="Presley C."/>
            <person name="Deng X."/>
            <person name="Wei C.I."/>
            <person name="Xiao S."/>
        </authorList>
    </citation>
    <scope>NUCLEOTIDE SEQUENCE [LARGE SCALE GENOMIC DNA]</scope>
    <source>
        <strain evidence="20">UMSG3</strain>
    </source>
</reference>
<evidence type="ECO:0000256" key="9">
    <source>
        <dbReference type="ARBA" id="ARBA00022723"/>
    </source>
</evidence>
<comment type="pathway">
    <text evidence="4 17">Cofactor biosynthesis; tetrahydrofolylpolyglutamate biosynthesis.</text>
</comment>
<comment type="catalytic activity">
    <reaction evidence="16 17">
        <text>(6S)-5,6,7,8-tetrahydrofolyl-(gamma-L-Glu)(n) + L-glutamate + ATP = (6S)-5,6,7,8-tetrahydrofolyl-(gamma-L-Glu)(n+1) + ADP + phosphate + H(+)</text>
        <dbReference type="Rhea" id="RHEA:10580"/>
        <dbReference type="Rhea" id="RHEA-COMP:14738"/>
        <dbReference type="Rhea" id="RHEA-COMP:14740"/>
        <dbReference type="ChEBI" id="CHEBI:15378"/>
        <dbReference type="ChEBI" id="CHEBI:29985"/>
        <dbReference type="ChEBI" id="CHEBI:30616"/>
        <dbReference type="ChEBI" id="CHEBI:43474"/>
        <dbReference type="ChEBI" id="CHEBI:141005"/>
        <dbReference type="ChEBI" id="CHEBI:456216"/>
        <dbReference type="EC" id="6.3.2.17"/>
    </reaction>
</comment>
<dbReference type="Proteomes" id="UP000283383">
    <property type="component" value="Unassembled WGS sequence"/>
</dbReference>
<evidence type="ECO:0000256" key="1">
    <source>
        <dbReference type="ARBA" id="ARBA00004273"/>
    </source>
</evidence>